<gene>
    <name evidence="3" type="ORF">CJ199_11100</name>
</gene>
<dbReference type="Gene3D" id="3.30.1050.20">
    <property type="match status" value="1"/>
</dbReference>
<dbReference type="SUPFAM" id="SSF55718">
    <property type="entry name" value="SCP-like"/>
    <property type="match status" value="1"/>
</dbReference>
<evidence type="ECO:0000313" key="3">
    <source>
        <dbReference type="EMBL" id="PMD04554.1"/>
    </source>
</evidence>
<dbReference type="SUPFAM" id="SSF109854">
    <property type="entry name" value="DinB/YfiT-like putative metalloenzymes"/>
    <property type="match status" value="1"/>
</dbReference>
<dbReference type="OrthoDB" id="5118203at2"/>
<dbReference type="InterPro" id="IPR036527">
    <property type="entry name" value="SCP2_sterol-bd_dom_sf"/>
</dbReference>
<name>A0A2N6VKD2_9MICO</name>
<feature type="region of interest" description="Disordered" evidence="1">
    <location>
        <begin position="220"/>
        <end position="249"/>
    </location>
</feature>
<evidence type="ECO:0000256" key="1">
    <source>
        <dbReference type="SAM" id="MobiDB-lite"/>
    </source>
</evidence>
<dbReference type="Pfam" id="PF11716">
    <property type="entry name" value="MDMPI_N"/>
    <property type="match status" value="1"/>
</dbReference>
<dbReference type="NCBIfam" id="TIGR03083">
    <property type="entry name" value="maleylpyruvate isomerase family mycothiol-dependent enzyme"/>
    <property type="match status" value="1"/>
</dbReference>
<keyword evidence="3" id="KW-0670">Pyruvate</keyword>
<sequence length="249" mass="27991">MSLQKDLDFRTLAEAFYLQTLDQLSRANLDEPSLLPDWSRKHVAVHMMHNAEGFMRLLHWARTGEKTPMYPSRDARDQAIEDDVKHLENGDVITMSHEVADELAHDLGLLPQDRWETQVVSGRGATIPASDIPWLRARECFIHALDLSIGMTALDFPAEVTDRLLTDVTSTWEDRGEPVNYLLHFTDTGEDLHICTSEDTQQVQVTGHKAEVLQHLLGRGWPVSGRDDNAKGGAGDSTPRDLPAPPQWL</sequence>
<dbReference type="EMBL" id="PNHK01000005">
    <property type="protein sequence ID" value="PMD04554.1"/>
    <property type="molecule type" value="Genomic_DNA"/>
</dbReference>
<reference evidence="3 4" key="1">
    <citation type="submission" date="2017-09" db="EMBL/GenBank/DDBJ databases">
        <title>Bacterial strain isolated from the female urinary microbiota.</title>
        <authorList>
            <person name="Thomas-White K."/>
            <person name="Kumar N."/>
            <person name="Forster S."/>
            <person name="Putonti C."/>
            <person name="Lawley T."/>
            <person name="Wolfe A.J."/>
        </authorList>
    </citation>
    <scope>NUCLEOTIDE SEQUENCE [LARGE SCALE GENOMIC DNA]</scope>
    <source>
        <strain evidence="3 4">UMB1301</strain>
    </source>
</reference>
<keyword evidence="3" id="KW-0413">Isomerase</keyword>
<comment type="caution">
    <text evidence="3">The sequence shown here is derived from an EMBL/GenBank/DDBJ whole genome shotgun (WGS) entry which is preliminary data.</text>
</comment>
<evidence type="ECO:0000313" key="4">
    <source>
        <dbReference type="Proteomes" id="UP000235598"/>
    </source>
</evidence>
<proteinExistence type="predicted"/>
<dbReference type="Gene3D" id="1.20.120.450">
    <property type="entry name" value="dinb family like domain"/>
    <property type="match status" value="1"/>
</dbReference>
<accession>A0A2N6VKD2</accession>
<feature type="domain" description="Mycothiol-dependent maleylpyruvate isomerase metal-binding" evidence="2">
    <location>
        <begin position="17"/>
        <end position="147"/>
    </location>
</feature>
<dbReference type="Proteomes" id="UP000235598">
    <property type="component" value="Unassembled WGS sequence"/>
</dbReference>
<dbReference type="AlphaFoldDB" id="A0A2N6VKD2"/>
<dbReference type="GO" id="GO:0016853">
    <property type="term" value="F:isomerase activity"/>
    <property type="evidence" value="ECO:0007669"/>
    <property type="project" value="UniProtKB-KW"/>
</dbReference>
<dbReference type="GO" id="GO:0046872">
    <property type="term" value="F:metal ion binding"/>
    <property type="evidence" value="ECO:0007669"/>
    <property type="project" value="InterPro"/>
</dbReference>
<dbReference type="RefSeq" id="WP_102239550.1">
    <property type="nucleotide sequence ID" value="NZ_PNHK01000005.1"/>
</dbReference>
<protein>
    <submittedName>
        <fullName evidence="3">Maleylpyruvate isomerase</fullName>
    </submittedName>
</protein>
<dbReference type="InterPro" id="IPR017517">
    <property type="entry name" value="Maleyloyr_isom"/>
</dbReference>
<organism evidence="3 4">
    <name type="scientific">Brevibacterium paucivorans</name>
    <dbReference type="NCBI Taxonomy" id="170994"/>
    <lineage>
        <taxon>Bacteria</taxon>
        <taxon>Bacillati</taxon>
        <taxon>Actinomycetota</taxon>
        <taxon>Actinomycetes</taxon>
        <taxon>Micrococcales</taxon>
        <taxon>Brevibacteriaceae</taxon>
        <taxon>Brevibacterium</taxon>
    </lineage>
</organism>
<dbReference type="InterPro" id="IPR034660">
    <property type="entry name" value="DinB/YfiT-like"/>
</dbReference>
<dbReference type="InterPro" id="IPR024344">
    <property type="entry name" value="MDMPI_metal-binding"/>
</dbReference>
<evidence type="ECO:0000259" key="2">
    <source>
        <dbReference type="Pfam" id="PF11716"/>
    </source>
</evidence>